<sequence>MAQERAASVLLTPDQMREADKLAGERLGRSYVLMENAGRTVADVVIERYYQRSVLVLCGPGNNGGDGFVVARLLKERGWPVQVRLFGDRSMLKGDAALAAAAWGGRCDHPQAEDLDDADLIIDSLLGAGLDRPIEGGLAGLVQAVNHTKKPVVSIDVPSGIDGLTGEVRGVAIEAELTVTFFRKKPGHLLLPGRQHCGAVVCTDIGILDEVLDRIGSQVTENGPELWRIPVPSLGGHKYDRGHAVVLSGGPLETGGSRLAASAALRSGTGLVSLAGRHDALLVQAAHVTAVMLKPIDDGGLEGLLNDTRLNAVVIGPAAGVGQETRKNVHAALQSGAAVVLDADALTSFKDDPEELFGAIRGRSAPVVLTPHEGEFSRIFDLDGSKLDRARAAAKHSGATVLLKGSDTVIADPDGRATINANAPAILGTAGAGDVLAGIIAGLLAQGMPGFEGTSAAAWIHAEAANAYGHQGLTSEDLPELIPEVLASLSLDDYL</sequence>
<keyword evidence="11 18" id="KW-0413">Isomerase</keyword>
<evidence type="ECO:0000313" key="23">
    <source>
        <dbReference type="Proteomes" id="UP000646579"/>
    </source>
</evidence>
<feature type="binding site" evidence="18">
    <location>
        <position position="63"/>
    </location>
    <ligand>
        <name>K(+)</name>
        <dbReference type="ChEBI" id="CHEBI:29103"/>
    </ligand>
</feature>
<dbReference type="InterPro" id="IPR036652">
    <property type="entry name" value="YjeF_N_dom_sf"/>
</dbReference>
<dbReference type="GO" id="GO:0046872">
    <property type="term" value="F:metal ion binding"/>
    <property type="evidence" value="ECO:0007669"/>
    <property type="project" value="UniProtKB-UniRule"/>
</dbReference>
<dbReference type="GO" id="GO:0046496">
    <property type="term" value="P:nicotinamide nucleotide metabolic process"/>
    <property type="evidence" value="ECO:0007669"/>
    <property type="project" value="UniProtKB-UniRule"/>
</dbReference>
<feature type="binding site" evidence="17">
    <location>
        <position position="434"/>
    </location>
    <ligand>
        <name>(6S)-NADPHX</name>
        <dbReference type="ChEBI" id="CHEBI:64076"/>
    </ligand>
</feature>
<organism evidence="22 23">
    <name type="scientific">Devosia pacifica</name>
    <dbReference type="NCBI Taxonomy" id="1335967"/>
    <lineage>
        <taxon>Bacteria</taxon>
        <taxon>Pseudomonadati</taxon>
        <taxon>Pseudomonadota</taxon>
        <taxon>Alphaproteobacteria</taxon>
        <taxon>Hyphomicrobiales</taxon>
        <taxon>Devosiaceae</taxon>
        <taxon>Devosia</taxon>
    </lineage>
</organism>
<dbReference type="CDD" id="cd01171">
    <property type="entry name" value="YXKO-related"/>
    <property type="match status" value="1"/>
</dbReference>
<evidence type="ECO:0000256" key="8">
    <source>
        <dbReference type="ARBA" id="ARBA00022857"/>
    </source>
</evidence>
<reference evidence="22" key="2">
    <citation type="submission" date="2020-09" db="EMBL/GenBank/DDBJ databases">
        <authorList>
            <person name="Sun Q."/>
            <person name="Kim S."/>
        </authorList>
    </citation>
    <scope>NUCLEOTIDE SEQUENCE</scope>
    <source>
        <strain evidence="22">KCTC 32437</strain>
    </source>
</reference>
<keyword evidence="8 17" id="KW-0521">NADP</keyword>
<evidence type="ECO:0000256" key="18">
    <source>
        <dbReference type="HAMAP-Rule" id="MF_01966"/>
    </source>
</evidence>
<evidence type="ECO:0000256" key="16">
    <source>
        <dbReference type="ARBA" id="ARBA00049209"/>
    </source>
</evidence>
<dbReference type="HAMAP" id="MF_01965">
    <property type="entry name" value="NADHX_dehydratase"/>
    <property type="match status" value="1"/>
</dbReference>
<feature type="binding site" evidence="17">
    <location>
        <position position="433"/>
    </location>
    <ligand>
        <name>AMP</name>
        <dbReference type="ChEBI" id="CHEBI:456215"/>
    </ligand>
</feature>
<dbReference type="PROSITE" id="PS51385">
    <property type="entry name" value="YJEF_N"/>
    <property type="match status" value="1"/>
</dbReference>
<evidence type="ECO:0000256" key="3">
    <source>
        <dbReference type="ARBA" id="ARBA00006001"/>
    </source>
</evidence>
<dbReference type="Pfam" id="PF01256">
    <property type="entry name" value="Carb_kinase"/>
    <property type="match status" value="1"/>
</dbReference>
<comment type="catalytic activity">
    <reaction evidence="15 17 19">
        <text>(6S)-NADHX + ADP = AMP + phosphate + NADH + H(+)</text>
        <dbReference type="Rhea" id="RHEA:32223"/>
        <dbReference type="ChEBI" id="CHEBI:15378"/>
        <dbReference type="ChEBI" id="CHEBI:43474"/>
        <dbReference type="ChEBI" id="CHEBI:57945"/>
        <dbReference type="ChEBI" id="CHEBI:64074"/>
        <dbReference type="ChEBI" id="CHEBI:456215"/>
        <dbReference type="ChEBI" id="CHEBI:456216"/>
        <dbReference type="EC" id="4.2.1.136"/>
    </reaction>
</comment>
<evidence type="ECO:0000256" key="1">
    <source>
        <dbReference type="ARBA" id="ARBA00000013"/>
    </source>
</evidence>
<dbReference type="InterPro" id="IPR030677">
    <property type="entry name" value="Nnr"/>
</dbReference>
<feature type="binding site" evidence="18">
    <location>
        <begin position="62"/>
        <end position="66"/>
    </location>
    <ligand>
        <name>(6S)-NADPHX</name>
        <dbReference type="ChEBI" id="CHEBI:64076"/>
    </ligand>
</feature>
<evidence type="ECO:0000256" key="2">
    <source>
        <dbReference type="ARBA" id="ARBA00000909"/>
    </source>
</evidence>
<comment type="similarity">
    <text evidence="18">Belongs to the NnrE/AIBP family.</text>
</comment>
<comment type="catalytic activity">
    <reaction evidence="2 18 19">
        <text>(6R)-NADPHX = (6S)-NADPHX</text>
        <dbReference type="Rhea" id="RHEA:32227"/>
        <dbReference type="ChEBI" id="CHEBI:64076"/>
        <dbReference type="ChEBI" id="CHEBI:64077"/>
        <dbReference type="EC" id="5.1.99.6"/>
    </reaction>
</comment>
<dbReference type="NCBIfam" id="TIGR00196">
    <property type="entry name" value="yjeF_cterm"/>
    <property type="match status" value="1"/>
</dbReference>
<evidence type="ECO:0000256" key="13">
    <source>
        <dbReference type="ARBA" id="ARBA00023268"/>
    </source>
</evidence>
<feature type="binding site" evidence="18">
    <location>
        <position position="159"/>
    </location>
    <ligand>
        <name>K(+)</name>
        <dbReference type="ChEBI" id="CHEBI:29103"/>
    </ligand>
</feature>
<protein>
    <recommendedName>
        <fullName evidence="19">Bifunctional NAD(P)H-hydrate repair enzyme</fullName>
    </recommendedName>
    <alternativeName>
        <fullName evidence="19">Nicotinamide nucleotide repair protein</fullName>
    </alternativeName>
    <domain>
        <recommendedName>
            <fullName evidence="19">ADP-dependent (S)-NAD(P)H-hydrate dehydratase</fullName>
            <ecNumber evidence="19">4.2.1.136</ecNumber>
        </recommendedName>
        <alternativeName>
            <fullName evidence="19">ADP-dependent NAD(P)HX dehydratase</fullName>
        </alternativeName>
    </domain>
    <domain>
        <recommendedName>
            <fullName evidence="19">NAD(P)H-hydrate epimerase</fullName>
            <ecNumber evidence="19">5.1.99.6</ecNumber>
        </recommendedName>
    </domain>
</protein>
<dbReference type="PANTHER" id="PTHR12592">
    <property type="entry name" value="ATP-DEPENDENT (S)-NAD(P)H-HYDRATE DEHYDRATASE FAMILY MEMBER"/>
    <property type="match status" value="1"/>
</dbReference>
<keyword evidence="23" id="KW-1185">Reference proteome</keyword>
<dbReference type="EMBL" id="BMZE01000001">
    <property type="protein sequence ID" value="GHA10425.1"/>
    <property type="molecule type" value="Genomic_DNA"/>
</dbReference>
<keyword evidence="13" id="KW-0511">Multifunctional enzyme</keyword>
<evidence type="ECO:0000256" key="7">
    <source>
        <dbReference type="ARBA" id="ARBA00022840"/>
    </source>
</evidence>
<feature type="domain" description="YjeF N-terminal" evidence="21">
    <location>
        <begin position="16"/>
        <end position="213"/>
    </location>
</feature>
<keyword evidence="7 17" id="KW-0067">ATP-binding</keyword>
<dbReference type="PANTHER" id="PTHR12592:SF0">
    <property type="entry name" value="ATP-DEPENDENT (S)-NAD(P)H-HYDRATE DEHYDRATASE"/>
    <property type="match status" value="1"/>
</dbReference>
<dbReference type="NCBIfam" id="TIGR00197">
    <property type="entry name" value="yjeF_nterm"/>
    <property type="match status" value="1"/>
</dbReference>
<feature type="domain" description="YjeF C-terminal" evidence="20">
    <location>
        <begin position="220"/>
        <end position="489"/>
    </location>
</feature>
<dbReference type="InterPro" id="IPR004443">
    <property type="entry name" value="YjeF_N_dom"/>
</dbReference>
<dbReference type="Gene3D" id="3.40.1190.20">
    <property type="match status" value="1"/>
</dbReference>
<dbReference type="InterPro" id="IPR029056">
    <property type="entry name" value="Ribokinase-like"/>
</dbReference>
<gene>
    <name evidence="18" type="primary">nnrE</name>
    <name evidence="17" type="synonym">nnrD</name>
    <name evidence="22" type="ORF">GCM10007989_00720</name>
</gene>
<evidence type="ECO:0000256" key="4">
    <source>
        <dbReference type="ARBA" id="ARBA00009524"/>
    </source>
</evidence>
<reference evidence="22" key="1">
    <citation type="journal article" date="2014" name="Int. J. Syst. Evol. Microbiol.">
        <title>Complete genome sequence of Corynebacterium casei LMG S-19264T (=DSM 44701T), isolated from a smear-ripened cheese.</title>
        <authorList>
            <consortium name="US DOE Joint Genome Institute (JGI-PGF)"/>
            <person name="Walter F."/>
            <person name="Albersmeier A."/>
            <person name="Kalinowski J."/>
            <person name="Ruckert C."/>
        </authorList>
    </citation>
    <scope>NUCLEOTIDE SEQUENCE</scope>
    <source>
        <strain evidence="22">KCTC 32437</strain>
    </source>
</reference>
<evidence type="ECO:0000259" key="21">
    <source>
        <dbReference type="PROSITE" id="PS51385"/>
    </source>
</evidence>
<dbReference type="EC" id="5.1.99.6" evidence="19"/>
<comment type="catalytic activity">
    <reaction evidence="1 18 19">
        <text>(6R)-NADHX = (6S)-NADHX</text>
        <dbReference type="Rhea" id="RHEA:32215"/>
        <dbReference type="ChEBI" id="CHEBI:64074"/>
        <dbReference type="ChEBI" id="CHEBI:64075"/>
        <dbReference type="EC" id="5.1.99.6"/>
    </reaction>
</comment>
<comment type="cofactor">
    <cofactor evidence="18 19">
        <name>K(+)</name>
        <dbReference type="ChEBI" id="CHEBI:29103"/>
    </cofactor>
    <text evidence="18 19">Binds 1 potassium ion per subunit.</text>
</comment>
<dbReference type="GO" id="GO:0052856">
    <property type="term" value="F:NAD(P)HX epimerase activity"/>
    <property type="evidence" value="ECO:0007669"/>
    <property type="project" value="UniProtKB-UniRule"/>
</dbReference>
<evidence type="ECO:0000256" key="19">
    <source>
        <dbReference type="PIRNR" id="PIRNR017184"/>
    </source>
</evidence>
<feature type="binding site" evidence="18">
    <location>
        <position position="156"/>
    </location>
    <ligand>
        <name>(6S)-NADPHX</name>
        <dbReference type="ChEBI" id="CHEBI:64076"/>
    </ligand>
</feature>
<comment type="cofactor">
    <cofactor evidence="17">
        <name>Mg(2+)</name>
        <dbReference type="ChEBI" id="CHEBI:18420"/>
    </cofactor>
</comment>
<comment type="subunit">
    <text evidence="17">Homotetramer.</text>
</comment>
<dbReference type="PROSITE" id="PS51383">
    <property type="entry name" value="YJEF_C_3"/>
    <property type="match status" value="1"/>
</dbReference>
<dbReference type="GO" id="GO:0005524">
    <property type="term" value="F:ATP binding"/>
    <property type="evidence" value="ECO:0007669"/>
    <property type="project" value="UniProtKB-UniRule"/>
</dbReference>
<evidence type="ECO:0000256" key="11">
    <source>
        <dbReference type="ARBA" id="ARBA00023235"/>
    </source>
</evidence>
<dbReference type="Proteomes" id="UP000646579">
    <property type="component" value="Unassembled WGS sequence"/>
</dbReference>
<dbReference type="Gene3D" id="3.40.50.10260">
    <property type="entry name" value="YjeF N-terminal domain"/>
    <property type="match status" value="1"/>
</dbReference>
<name>A0A918VNK5_9HYPH</name>
<dbReference type="HAMAP" id="MF_01966">
    <property type="entry name" value="NADHX_epimerase"/>
    <property type="match status" value="1"/>
</dbReference>
<evidence type="ECO:0000256" key="9">
    <source>
        <dbReference type="ARBA" id="ARBA00022958"/>
    </source>
</evidence>
<dbReference type="PIRSF" id="PIRSF017184">
    <property type="entry name" value="Nnr"/>
    <property type="match status" value="1"/>
</dbReference>
<keyword evidence="6 17" id="KW-0547">Nucleotide-binding</keyword>
<evidence type="ECO:0000313" key="22">
    <source>
        <dbReference type="EMBL" id="GHA10425.1"/>
    </source>
</evidence>
<comment type="caution">
    <text evidence="17">Lacks conserved residue(s) required for the propagation of feature annotation.</text>
</comment>
<keyword evidence="9 18" id="KW-0630">Potassium</keyword>
<evidence type="ECO:0000256" key="12">
    <source>
        <dbReference type="ARBA" id="ARBA00023239"/>
    </source>
</evidence>
<dbReference type="GO" id="GO:0110051">
    <property type="term" value="P:metabolite repair"/>
    <property type="evidence" value="ECO:0007669"/>
    <property type="project" value="TreeGrafter"/>
</dbReference>
<accession>A0A918VNK5</accession>
<feature type="binding site" evidence="18">
    <location>
        <begin position="127"/>
        <end position="133"/>
    </location>
    <ligand>
        <name>(6S)-NADPHX</name>
        <dbReference type="ChEBI" id="CHEBI:64076"/>
    </ligand>
</feature>
<evidence type="ECO:0000256" key="15">
    <source>
        <dbReference type="ARBA" id="ARBA00048238"/>
    </source>
</evidence>
<feature type="binding site" evidence="17">
    <location>
        <begin position="404"/>
        <end position="408"/>
    </location>
    <ligand>
        <name>AMP</name>
        <dbReference type="ChEBI" id="CHEBI:456215"/>
    </ligand>
</feature>
<dbReference type="InterPro" id="IPR000631">
    <property type="entry name" value="CARKD"/>
</dbReference>
<keyword evidence="5 18" id="KW-0479">Metal-binding</keyword>
<feature type="binding site" evidence="17">
    <location>
        <position position="372"/>
    </location>
    <ligand>
        <name>(6S)-NADPHX</name>
        <dbReference type="ChEBI" id="CHEBI:64076"/>
    </ligand>
</feature>
<comment type="function">
    <text evidence="17">Catalyzes the dehydration of the S-form of NAD(P)HX at the expense of ADP, which is converted to AMP. Together with NAD(P)HX epimerase, which catalyzes the epimerization of the S- and R-forms, the enzyme allows the repair of both epimers of NAD(P)HX, a damaged form of NAD(P)H that is a result of enzymatic or heat-dependent hydration.</text>
</comment>
<dbReference type="SUPFAM" id="SSF64153">
    <property type="entry name" value="YjeF N-terminal domain-like"/>
    <property type="match status" value="1"/>
</dbReference>
<keyword evidence="10 17" id="KW-0520">NAD</keyword>
<comment type="caution">
    <text evidence="22">The sequence shown here is derived from an EMBL/GenBank/DDBJ whole genome shotgun (WGS) entry which is preliminary data.</text>
</comment>
<dbReference type="AlphaFoldDB" id="A0A918VNK5"/>
<dbReference type="SUPFAM" id="SSF53613">
    <property type="entry name" value="Ribokinase-like"/>
    <property type="match status" value="1"/>
</dbReference>
<evidence type="ECO:0000256" key="14">
    <source>
        <dbReference type="ARBA" id="ARBA00025153"/>
    </source>
</evidence>
<evidence type="ECO:0000256" key="10">
    <source>
        <dbReference type="ARBA" id="ARBA00023027"/>
    </source>
</evidence>
<comment type="catalytic activity">
    <reaction evidence="16 17 19">
        <text>(6S)-NADPHX + ADP = AMP + phosphate + NADPH + H(+)</text>
        <dbReference type="Rhea" id="RHEA:32235"/>
        <dbReference type="ChEBI" id="CHEBI:15378"/>
        <dbReference type="ChEBI" id="CHEBI:43474"/>
        <dbReference type="ChEBI" id="CHEBI:57783"/>
        <dbReference type="ChEBI" id="CHEBI:64076"/>
        <dbReference type="ChEBI" id="CHEBI:456215"/>
        <dbReference type="ChEBI" id="CHEBI:456216"/>
        <dbReference type="EC" id="4.2.1.136"/>
    </reaction>
</comment>
<dbReference type="InterPro" id="IPR017953">
    <property type="entry name" value="Carbohydrate_kinase_pred_CS"/>
</dbReference>
<comment type="similarity">
    <text evidence="17">Belongs to the NnrD/CARKD family.</text>
</comment>
<comment type="function">
    <text evidence="18">Catalyzes the epimerization of the S- and R-forms of NAD(P)HX, a damaged form of NAD(P)H that is a result of enzymatic or heat-dependent hydration. This is a prerequisite for the S-specific NAD(P)H-hydrate dehydratase to allow the repair of both epimers of NAD(P)HX.</text>
</comment>
<comment type="similarity">
    <text evidence="4 19">In the C-terminal section; belongs to the NnrD/CARKD family.</text>
</comment>
<evidence type="ECO:0000259" key="20">
    <source>
        <dbReference type="PROSITE" id="PS51383"/>
    </source>
</evidence>
<dbReference type="Pfam" id="PF03853">
    <property type="entry name" value="YjeF_N"/>
    <property type="match status" value="1"/>
</dbReference>
<dbReference type="EC" id="4.2.1.136" evidence="19"/>
<keyword evidence="12 17" id="KW-0456">Lyase</keyword>
<comment type="similarity">
    <text evidence="3 19">In the N-terminal section; belongs to the NnrE/AIBP family.</text>
</comment>
<evidence type="ECO:0000256" key="17">
    <source>
        <dbReference type="HAMAP-Rule" id="MF_01965"/>
    </source>
</evidence>
<dbReference type="RefSeq" id="WP_189422368.1">
    <property type="nucleotide sequence ID" value="NZ_BMZE01000001.1"/>
</dbReference>
<evidence type="ECO:0000256" key="6">
    <source>
        <dbReference type="ARBA" id="ARBA00022741"/>
    </source>
</evidence>
<evidence type="ECO:0000256" key="5">
    <source>
        <dbReference type="ARBA" id="ARBA00022723"/>
    </source>
</evidence>
<proteinExistence type="inferred from homology"/>
<dbReference type="PROSITE" id="PS01050">
    <property type="entry name" value="YJEF_C_2"/>
    <property type="match status" value="1"/>
</dbReference>
<dbReference type="GO" id="GO:0052855">
    <property type="term" value="F:ADP-dependent NAD(P)H-hydrate dehydratase activity"/>
    <property type="evidence" value="ECO:0007669"/>
    <property type="project" value="UniProtKB-UniRule"/>
</dbReference>
<comment type="function">
    <text evidence="14 19">Bifunctional enzyme that catalyzes the epimerization of the S- and R-forms of NAD(P)HX and the dehydration of the S-form of NAD(P)HX at the expense of ADP, which is converted to AMP. This allows the repair of both epimers of NAD(P)HX, a damaged form of NAD(P)H that is a result of enzymatic or heat-dependent hydration.</text>
</comment>
<feature type="binding site" evidence="18">
    <location>
        <position position="123"/>
    </location>
    <ligand>
        <name>K(+)</name>
        <dbReference type="ChEBI" id="CHEBI:29103"/>
    </ligand>
</feature>